<keyword evidence="11" id="KW-1185">Reference proteome</keyword>
<evidence type="ECO:0000313" key="11">
    <source>
        <dbReference type="Proteomes" id="UP000501534"/>
    </source>
</evidence>
<dbReference type="InterPro" id="IPR051800">
    <property type="entry name" value="PqiA-PqiB_transport"/>
</dbReference>
<keyword evidence="2" id="KW-1003">Cell membrane</keyword>
<dbReference type="InterPro" id="IPR003399">
    <property type="entry name" value="Mce/MlaD"/>
</dbReference>
<reference evidence="10 11" key="1">
    <citation type="submission" date="2020-04" db="EMBL/GenBank/DDBJ databases">
        <title>Usitatibacter rugosus gen. nov., sp. nov. and Usitatibacter palustris sp. nov., novel members of Usitatibacteraceae fam. nov. within the order Nitrosomonadales isolated from soil.</title>
        <authorList>
            <person name="Huber K.J."/>
            <person name="Neumann-Schaal M."/>
            <person name="Geppert A."/>
            <person name="Luckner M."/>
            <person name="Wanner G."/>
            <person name="Overmann J."/>
        </authorList>
    </citation>
    <scope>NUCLEOTIDE SEQUENCE [LARGE SCALE GENOMIC DNA]</scope>
    <source>
        <strain evidence="10 11">0125_3</strain>
    </source>
</reference>
<feature type="compositionally biased region" description="Polar residues" evidence="7">
    <location>
        <begin position="1"/>
        <end position="16"/>
    </location>
</feature>
<sequence>MAEGTTNEPAIPSSESAIPRAVSKRGGPRTPQLVWIVPVLALLIGGWLAIEHFLNRGPDVTITFKSAEGIEPGKTRIRHKAVDIGIVKSVRLSEDGKSVVVSAEVDRQTASLFLVEDTKFWVVRPRIAGGQVSGLGTLLAGSYIGAEPGTSKSSKKEFVGLETPPVLVADQAGRIFTVRTDDLGSLDINSPIYFRGVVVGKVVSTEVPGHGEEVRVGIFVEAPYDKLVNDDTRFWNASGAELSLDSNGVRVQVQSLITVLLGGIAFETPTESVTRPEAAAKAEYWLFDNRTKAMAPRETVVEKFVVRFTKSVKGLQVGSPVDFRGITVGEVKRIDLDFESQQSRFLMLVEIDLYPERLRSRFRDPARAPLPNLTPQQRIGRFVDRGMRAQLKSSNLLTGALYVNLEFFPQAPKATVDFTKTPPEIPVMGGGPGELQDSVAAIAANLEKVPFDKIAADLRASMAALQTSLKNADAVMAKLSNEVAPELRMTLESARKTLGTAEQTLSSDSPIGGDLRGALDEVRRAADSVRQLTDYLERHPESLIRGKRTESK</sequence>
<accession>A0A6M4GS12</accession>
<protein>
    <submittedName>
        <fullName evidence="10">Intermembrane transport protein PqiB</fullName>
    </submittedName>
</protein>
<keyword evidence="6 8" id="KW-0472">Membrane</keyword>
<evidence type="ECO:0000256" key="5">
    <source>
        <dbReference type="ARBA" id="ARBA00022989"/>
    </source>
</evidence>
<keyword evidence="4 8" id="KW-0812">Transmembrane</keyword>
<organism evidence="10 11">
    <name type="scientific">Usitatibacter rugosus</name>
    <dbReference type="NCBI Taxonomy" id="2732067"/>
    <lineage>
        <taxon>Bacteria</taxon>
        <taxon>Pseudomonadati</taxon>
        <taxon>Pseudomonadota</taxon>
        <taxon>Betaproteobacteria</taxon>
        <taxon>Nitrosomonadales</taxon>
        <taxon>Usitatibacteraceae</taxon>
        <taxon>Usitatibacter</taxon>
    </lineage>
</organism>
<name>A0A6M4GS12_9PROT</name>
<dbReference type="Proteomes" id="UP000501534">
    <property type="component" value="Chromosome"/>
</dbReference>
<feature type="domain" description="Mce/MlaD" evidence="9">
    <location>
        <begin position="305"/>
        <end position="407"/>
    </location>
</feature>
<evidence type="ECO:0000259" key="9">
    <source>
        <dbReference type="Pfam" id="PF02470"/>
    </source>
</evidence>
<feature type="transmembrane region" description="Helical" evidence="8">
    <location>
        <begin position="33"/>
        <end position="50"/>
    </location>
</feature>
<dbReference type="KEGG" id="uru:DSM104443_00905"/>
<keyword evidence="5 8" id="KW-1133">Transmembrane helix</keyword>
<dbReference type="GO" id="GO:0005886">
    <property type="term" value="C:plasma membrane"/>
    <property type="evidence" value="ECO:0007669"/>
    <property type="project" value="UniProtKB-SubCell"/>
</dbReference>
<feature type="domain" description="Mce/MlaD" evidence="9">
    <location>
        <begin position="174"/>
        <end position="233"/>
    </location>
</feature>
<evidence type="ECO:0000256" key="4">
    <source>
        <dbReference type="ARBA" id="ARBA00022692"/>
    </source>
</evidence>
<proteinExistence type="predicted"/>
<evidence type="ECO:0000256" key="8">
    <source>
        <dbReference type="SAM" id="Phobius"/>
    </source>
</evidence>
<evidence type="ECO:0000256" key="6">
    <source>
        <dbReference type="ARBA" id="ARBA00023136"/>
    </source>
</evidence>
<keyword evidence="3" id="KW-0997">Cell inner membrane</keyword>
<dbReference type="RefSeq" id="WP_171089905.1">
    <property type="nucleotide sequence ID" value="NZ_CP053069.1"/>
</dbReference>
<evidence type="ECO:0000313" key="10">
    <source>
        <dbReference type="EMBL" id="QJR09855.1"/>
    </source>
</evidence>
<gene>
    <name evidence="10" type="primary">pqiB</name>
    <name evidence="10" type="ORF">DSM104443_00905</name>
</gene>
<dbReference type="EMBL" id="CP053069">
    <property type="protein sequence ID" value="QJR09855.1"/>
    <property type="molecule type" value="Genomic_DNA"/>
</dbReference>
<comment type="subcellular location">
    <subcellularLocation>
        <location evidence="1">Cell inner membrane</location>
    </subcellularLocation>
</comment>
<feature type="domain" description="Mce/MlaD" evidence="9">
    <location>
        <begin position="57"/>
        <end position="149"/>
    </location>
</feature>
<evidence type="ECO:0000256" key="2">
    <source>
        <dbReference type="ARBA" id="ARBA00022475"/>
    </source>
</evidence>
<dbReference type="Pfam" id="PF02470">
    <property type="entry name" value="MlaD"/>
    <property type="match status" value="3"/>
</dbReference>
<dbReference type="PANTHER" id="PTHR30462">
    <property type="entry name" value="INTERMEMBRANE TRANSPORT PROTEIN PQIB-RELATED"/>
    <property type="match status" value="1"/>
</dbReference>
<evidence type="ECO:0000256" key="3">
    <source>
        <dbReference type="ARBA" id="ARBA00022519"/>
    </source>
</evidence>
<dbReference type="PANTHER" id="PTHR30462:SF2">
    <property type="entry name" value="INTERMEMBRANE TRANSPORT PROTEIN PQIB"/>
    <property type="match status" value="1"/>
</dbReference>
<feature type="region of interest" description="Disordered" evidence="7">
    <location>
        <begin position="1"/>
        <end position="27"/>
    </location>
</feature>
<evidence type="ECO:0000256" key="1">
    <source>
        <dbReference type="ARBA" id="ARBA00004533"/>
    </source>
</evidence>
<dbReference type="AlphaFoldDB" id="A0A6M4GS12"/>
<evidence type="ECO:0000256" key="7">
    <source>
        <dbReference type="SAM" id="MobiDB-lite"/>
    </source>
</evidence>